<evidence type="ECO:0000313" key="6">
    <source>
        <dbReference type="Proteomes" id="UP000195386"/>
    </source>
</evidence>
<dbReference type="AlphaFoldDB" id="A0A1Y3YXU0"/>
<proteinExistence type="predicted"/>
<feature type="transmembrane region" description="Helical" evidence="3">
    <location>
        <begin position="305"/>
        <end position="323"/>
    </location>
</feature>
<dbReference type="SUPFAM" id="SSF53448">
    <property type="entry name" value="Nucleotide-diphospho-sugar transferases"/>
    <property type="match status" value="1"/>
</dbReference>
<gene>
    <name evidence="5" type="ORF">B5F97_12395</name>
</gene>
<name>A0A1Y3YXU0_9BACE</name>
<evidence type="ECO:0000256" key="2">
    <source>
        <dbReference type="ARBA" id="ARBA00022679"/>
    </source>
</evidence>
<evidence type="ECO:0000259" key="4">
    <source>
        <dbReference type="Pfam" id="PF00535"/>
    </source>
</evidence>
<feature type="domain" description="Glycosyltransferase 2-like" evidence="4">
    <location>
        <begin position="4"/>
        <end position="167"/>
    </location>
</feature>
<dbReference type="PANTHER" id="PTHR22916">
    <property type="entry name" value="GLYCOSYLTRANSFERASE"/>
    <property type="match status" value="1"/>
</dbReference>
<accession>A0A1Y3YXU0</accession>
<dbReference type="CDD" id="cd00761">
    <property type="entry name" value="Glyco_tranf_GTA_type"/>
    <property type="match status" value="1"/>
</dbReference>
<keyword evidence="3" id="KW-0472">Membrane</keyword>
<keyword evidence="1" id="KW-0328">Glycosyltransferase</keyword>
<comment type="caution">
    <text evidence="5">The sequence shown here is derived from an EMBL/GenBank/DDBJ whole genome shotgun (WGS) entry which is preliminary data.</text>
</comment>
<sequence length="330" mass="38950">MKISIIIPVYNVENYLAECLNSVVNQTYRDIEIIIVNDGSTDNSFSIIQQYQLHDERIKIINQENQGLSAARNAGMKVASGDYLWFIDSDDYVAINACEEFVKHLCTGCDLIVFNRCLFDDQEKEIVTFNDVNKIYNSGRAYLLNAVKYRDFAAPVCFKIFRRNLIQTLQLRFTKDIVYEDLLFSFEYLYNSNKVIVLDDNLYFYRHHRNGNITSTIKDKDRDVLYTVGAIDRYLLQRGDRNDLYDIMLFTWVYNSIIIKYICIAPFSCKAHRIIRDILEDSVFHKYVSNILTINNMPFRYKCSAWLSLNCYPLFVLFIYSYFKLTRIFK</sequence>
<dbReference type="Pfam" id="PF00535">
    <property type="entry name" value="Glycos_transf_2"/>
    <property type="match status" value="1"/>
</dbReference>
<keyword evidence="3" id="KW-0812">Transmembrane</keyword>
<dbReference type="Proteomes" id="UP000195386">
    <property type="component" value="Unassembled WGS sequence"/>
</dbReference>
<evidence type="ECO:0000256" key="1">
    <source>
        <dbReference type="ARBA" id="ARBA00022676"/>
    </source>
</evidence>
<reference evidence="6" key="1">
    <citation type="submission" date="2017-04" db="EMBL/GenBank/DDBJ databases">
        <title>Function of individual gut microbiota members based on whole genome sequencing of pure cultures obtained from chicken caecum.</title>
        <authorList>
            <person name="Medvecky M."/>
            <person name="Cejkova D."/>
            <person name="Polansky O."/>
            <person name="Karasova D."/>
            <person name="Kubasova T."/>
            <person name="Cizek A."/>
            <person name="Rychlik I."/>
        </authorList>
    </citation>
    <scope>NUCLEOTIDE SEQUENCE [LARGE SCALE GENOMIC DNA]</scope>
    <source>
        <strain evidence="6">An43</strain>
    </source>
</reference>
<dbReference type="GO" id="GO:0016758">
    <property type="term" value="F:hexosyltransferase activity"/>
    <property type="evidence" value="ECO:0007669"/>
    <property type="project" value="UniProtKB-ARBA"/>
</dbReference>
<evidence type="ECO:0000313" key="5">
    <source>
        <dbReference type="EMBL" id="OUO00288.1"/>
    </source>
</evidence>
<keyword evidence="2" id="KW-0808">Transferase</keyword>
<dbReference type="PANTHER" id="PTHR22916:SF51">
    <property type="entry name" value="GLYCOSYLTRANSFERASE EPSH-RELATED"/>
    <property type="match status" value="1"/>
</dbReference>
<organism evidence="5 6">
    <name type="scientific">Bacteroides clarus</name>
    <dbReference type="NCBI Taxonomy" id="626929"/>
    <lineage>
        <taxon>Bacteria</taxon>
        <taxon>Pseudomonadati</taxon>
        <taxon>Bacteroidota</taxon>
        <taxon>Bacteroidia</taxon>
        <taxon>Bacteroidales</taxon>
        <taxon>Bacteroidaceae</taxon>
        <taxon>Bacteroides</taxon>
    </lineage>
</organism>
<protein>
    <recommendedName>
        <fullName evidence="4">Glycosyltransferase 2-like domain-containing protein</fullName>
    </recommendedName>
</protein>
<dbReference type="EMBL" id="NFII01000012">
    <property type="protein sequence ID" value="OUO00288.1"/>
    <property type="molecule type" value="Genomic_DNA"/>
</dbReference>
<dbReference type="Gene3D" id="3.90.550.10">
    <property type="entry name" value="Spore Coat Polysaccharide Biosynthesis Protein SpsA, Chain A"/>
    <property type="match status" value="1"/>
</dbReference>
<dbReference type="RefSeq" id="WP_087426491.1">
    <property type="nucleotide sequence ID" value="NZ_CATZEH010000046.1"/>
</dbReference>
<dbReference type="InterPro" id="IPR001173">
    <property type="entry name" value="Glyco_trans_2-like"/>
</dbReference>
<dbReference type="InterPro" id="IPR029044">
    <property type="entry name" value="Nucleotide-diphossugar_trans"/>
</dbReference>
<keyword evidence="3" id="KW-1133">Transmembrane helix</keyword>
<evidence type="ECO:0000256" key="3">
    <source>
        <dbReference type="SAM" id="Phobius"/>
    </source>
</evidence>